<sequence>MLAGARAGLLCRRAASGTPRCVRPLPSTIRANPTIRIYRGAPVTPPLLSQLSLRSARLFTTSRPHSADPIAPKPEDVAAPIPPQSTPPKPPRRRRRGLYHSAVFLLIGISLGTLLRYALAPPPRPAPGSHADAVLTAKIHEDGSALPLVQQLSADPAWTSWDAYAGLPSRMVSARISSGPLSGSHGLAFQRIFYNKETGELVSVVYFGPATTGWPGVVHGGALALVLDETLGRCAILKFPARTGVTARLELTYRAPTIASRYYVVRARPAVTENGESADEKSKSDRKMWVDGTLETLDGKVHVRAKALFVVPKGVKLAPLVEGF</sequence>
<comment type="caution">
    <text evidence="1">The sequence shown here is derived from an EMBL/GenBank/DDBJ whole genome shotgun (WGS) entry which is preliminary data.</text>
</comment>
<protein>
    <submittedName>
        <fullName evidence="1">HotDog domain-containing protein</fullName>
    </submittedName>
</protein>
<reference evidence="1 2" key="1">
    <citation type="journal article" date="2022" name="New Phytol.">
        <title>Ecological generalism drives hyperdiversity of secondary metabolite gene clusters in xylarialean endophytes.</title>
        <authorList>
            <person name="Franco M.E.E."/>
            <person name="Wisecaver J.H."/>
            <person name="Arnold A.E."/>
            <person name="Ju Y.M."/>
            <person name="Slot J.C."/>
            <person name="Ahrendt S."/>
            <person name="Moore L.P."/>
            <person name="Eastman K.E."/>
            <person name="Scott K."/>
            <person name="Konkel Z."/>
            <person name="Mondo S.J."/>
            <person name="Kuo A."/>
            <person name="Hayes R.D."/>
            <person name="Haridas S."/>
            <person name="Andreopoulos B."/>
            <person name="Riley R."/>
            <person name="LaButti K."/>
            <person name="Pangilinan J."/>
            <person name="Lipzen A."/>
            <person name="Amirebrahimi M."/>
            <person name="Yan J."/>
            <person name="Adam C."/>
            <person name="Keymanesh K."/>
            <person name="Ng V."/>
            <person name="Louie K."/>
            <person name="Northen T."/>
            <person name="Drula E."/>
            <person name="Henrissat B."/>
            <person name="Hsieh H.M."/>
            <person name="Youens-Clark K."/>
            <person name="Lutzoni F."/>
            <person name="Miadlikowska J."/>
            <person name="Eastwood D.C."/>
            <person name="Hamelin R.C."/>
            <person name="Grigoriev I.V."/>
            <person name="U'Ren J.M."/>
        </authorList>
    </citation>
    <scope>NUCLEOTIDE SEQUENCE [LARGE SCALE GENOMIC DNA]</scope>
    <source>
        <strain evidence="1 2">ER1909</strain>
    </source>
</reference>
<keyword evidence="2" id="KW-1185">Reference proteome</keyword>
<organism evidence="1 2">
    <name type="scientific">Hypoxylon rubiginosum</name>
    <dbReference type="NCBI Taxonomy" id="110542"/>
    <lineage>
        <taxon>Eukaryota</taxon>
        <taxon>Fungi</taxon>
        <taxon>Dikarya</taxon>
        <taxon>Ascomycota</taxon>
        <taxon>Pezizomycotina</taxon>
        <taxon>Sordariomycetes</taxon>
        <taxon>Xylariomycetidae</taxon>
        <taxon>Xylariales</taxon>
        <taxon>Hypoxylaceae</taxon>
        <taxon>Hypoxylon</taxon>
    </lineage>
</organism>
<evidence type="ECO:0000313" key="2">
    <source>
        <dbReference type="Proteomes" id="UP001497680"/>
    </source>
</evidence>
<name>A0ACC0D7D2_9PEZI</name>
<proteinExistence type="predicted"/>
<dbReference type="Proteomes" id="UP001497680">
    <property type="component" value="Unassembled WGS sequence"/>
</dbReference>
<gene>
    <name evidence="1" type="ORF">F4821DRAFT_88458</name>
</gene>
<evidence type="ECO:0000313" key="1">
    <source>
        <dbReference type="EMBL" id="KAI6088415.1"/>
    </source>
</evidence>
<dbReference type="EMBL" id="MU394301">
    <property type="protein sequence ID" value="KAI6088415.1"/>
    <property type="molecule type" value="Genomic_DNA"/>
</dbReference>
<accession>A0ACC0D7D2</accession>